<dbReference type="PRINTS" id="PR00455">
    <property type="entry name" value="HTHTETR"/>
</dbReference>
<feature type="domain" description="HTH tetR-type" evidence="5">
    <location>
        <begin position="29"/>
        <end position="89"/>
    </location>
</feature>
<dbReference type="RefSeq" id="WP_093560056.1">
    <property type="nucleotide sequence ID" value="NZ_FPBO01000044.1"/>
</dbReference>
<keyword evidence="1" id="KW-0805">Transcription regulation</keyword>
<protein>
    <submittedName>
        <fullName evidence="6">Transcriptional regulator, TetR family</fullName>
    </submittedName>
</protein>
<dbReference type="InterPro" id="IPR001647">
    <property type="entry name" value="HTH_TetR"/>
</dbReference>
<feature type="DNA-binding region" description="H-T-H motif" evidence="4">
    <location>
        <begin position="52"/>
        <end position="71"/>
    </location>
</feature>
<evidence type="ECO:0000256" key="4">
    <source>
        <dbReference type="PROSITE-ProRule" id="PRU00335"/>
    </source>
</evidence>
<organism evidence="6 7">
    <name type="scientific">Pseudoduganella namucuonensis</name>
    <dbReference type="NCBI Taxonomy" id="1035707"/>
    <lineage>
        <taxon>Bacteria</taxon>
        <taxon>Pseudomonadati</taxon>
        <taxon>Pseudomonadota</taxon>
        <taxon>Betaproteobacteria</taxon>
        <taxon>Burkholderiales</taxon>
        <taxon>Oxalobacteraceae</taxon>
        <taxon>Telluria group</taxon>
        <taxon>Pseudoduganella</taxon>
    </lineage>
</organism>
<evidence type="ECO:0000313" key="6">
    <source>
        <dbReference type="EMBL" id="SFV14976.1"/>
    </source>
</evidence>
<dbReference type="PANTHER" id="PTHR30055">
    <property type="entry name" value="HTH-TYPE TRANSCRIPTIONAL REGULATOR RUTR"/>
    <property type="match status" value="1"/>
</dbReference>
<dbReference type="InterPro" id="IPR050109">
    <property type="entry name" value="HTH-type_TetR-like_transc_reg"/>
</dbReference>
<evidence type="ECO:0000256" key="1">
    <source>
        <dbReference type="ARBA" id="ARBA00023015"/>
    </source>
</evidence>
<evidence type="ECO:0000256" key="3">
    <source>
        <dbReference type="ARBA" id="ARBA00023163"/>
    </source>
</evidence>
<sequence length="223" mass="25561">MIDHGSFIKLIERIFPPPEDAAPRTQKGRQTSDRVLAEAMRIFSTEGYAALSIRGIADKLEMSQSNVQHYFASTDALLSAMTARILEQYRSAFLRVFGTEEKSAEYQFDQLLKFLLDDVKKPQTQSVFIQLWALAQFHEPARKMLNELYRVEREVFCYFIRQFNPALPDRTCAQRAALISVQIEGLMLLIPQQTKFGGELTGLEQHCIDMIWLQVRAPASPDQ</sequence>
<name>A0A1I7LZ91_9BURK</name>
<dbReference type="GO" id="GO:0000976">
    <property type="term" value="F:transcription cis-regulatory region binding"/>
    <property type="evidence" value="ECO:0007669"/>
    <property type="project" value="TreeGrafter"/>
</dbReference>
<dbReference type="InterPro" id="IPR009057">
    <property type="entry name" value="Homeodomain-like_sf"/>
</dbReference>
<dbReference type="EMBL" id="FPBO01000044">
    <property type="protein sequence ID" value="SFV14976.1"/>
    <property type="molecule type" value="Genomic_DNA"/>
</dbReference>
<dbReference type="AlphaFoldDB" id="A0A1I7LZ91"/>
<keyword evidence="2 4" id="KW-0238">DNA-binding</keyword>
<keyword evidence="3" id="KW-0804">Transcription</keyword>
<evidence type="ECO:0000259" key="5">
    <source>
        <dbReference type="PROSITE" id="PS50977"/>
    </source>
</evidence>
<dbReference type="PANTHER" id="PTHR30055:SF234">
    <property type="entry name" value="HTH-TYPE TRANSCRIPTIONAL REGULATOR BETI"/>
    <property type="match status" value="1"/>
</dbReference>
<dbReference type="STRING" id="1035707.SAMN05216552_104418"/>
<dbReference type="SUPFAM" id="SSF46689">
    <property type="entry name" value="Homeodomain-like"/>
    <property type="match status" value="1"/>
</dbReference>
<dbReference type="Proteomes" id="UP000199391">
    <property type="component" value="Unassembled WGS sequence"/>
</dbReference>
<accession>A0A1I7LZ91</accession>
<dbReference type="Gene3D" id="1.10.357.10">
    <property type="entry name" value="Tetracycline Repressor, domain 2"/>
    <property type="match status" value="1"/>
</dbReference>
<keyword evidence="7" id="KW-1185">Reference proteome</keyword>
<dbReference type="Pfam" id="PF00440">
    <property type="entry name" value="TetR_N"/>
    <property type="match status" value="1"/>
</dbReference>
<evidence type="ECO:0000256" key="2">
    <source>
        <dbReference type="ARBA" id="ARBA00023125"/>
    </source>
</evidence>
<dbReference type="OrthoDB" id="8586619at2"/>
<evidence type="ECO:0000313" key="7">
    <source>
        <dbReference type="Proteomes" id="UP000199391"/>
    </source>
</evidence>
<dbReference type="PROSITE" id="PS50977">
    <property type="entry name" value="HTH_TETR_2"/>
    <property type="match status" value="1"/>
</dbReference>
<gene>
    <name evidence="6" type="ORF">SAMN05216552_104418</name>
</gene>
<reference evidence="7" key="1">
    <citation type="submission" date="2016-10" db="EMBL/GenBank/DDBJ databases">
        <authorList>
            <person name="Varghese N."/>
            <person name="Submissions S."/>
        </authorList>
    </citation>
    <scope>NUCLEOTIDE SEQUENCE [LARGE SCALE GENOMIC DNA]</scope>
    <source>
        <strain evidence="7">CGMCC 1.11014</strain>
    </source>
</reference>
<proteinExistence type="predicted"/>
<dbReference type="GO" id="GO:0003700">
    <property type="term" value="F:DNA-binding transcription factor activity"/>
    <property type="evidence" value="ECO:0007669"/>
    <property type="project" value="TreeGrafter"/>
</dbReference>